<gene>
    <name evidence="3" type="ORF">ACFPC0_18995</name>
</gene>
<evidence type="ECO:0000256" key="1">
    <source>
        <dbReference type="SAM" id="MobiDB-lite"/>
    </source>
</evidence>
<accession>A0ABV8TGS3</accession>
<keyword evidence="2" id="KW-0472">Membrane</keyword>
<keyword evidence="4" id="KW-1185">Reference proteome</keyword>
<evidence type="ECO:0008006" key="5">
    <source>
        <dbReference type="Google" id="ProtNLM"/>
    </source>
</evidence>
<organism evidence="3 4">
    <name type="scientific">Streptomyces andamanensis</name>
    <dbReference type="NCBI Taxonomy" id="1565035"/>
    <lineage>
        <taxon>Bacteria</taxon>
        <taxon>Bacillati</taxon>
        <taxon>Actinomycetota</taxon>
        <taxon>Actinomycetes</taxon>
        <taxon>Kitasatosporales</taxon>
        <taxon>Streptomycetaceae</taxon>
        <taxon>Streptomyces</taxon>
    </lineage>
</organism>
<dbReference type="RefSeq" id="WP_381740539.1">
    <property type="nucleotide sequence ID" value="NZ_JBHSDP010000017.1"/>
</dbReference>
<reference evidence="4" key="1">
    <citation type="journal article" date="2019" name="Int. J. Syst. Evol. Microbiol.">
        <title>The Global Catalogue of Microorganisms (GCM) 10K type strain sequencing project: providing services to taxonomists for standard genome sequencing and annotation.</title>
        <authorList>
            <consortium name="The Broad Institute Genomics Platform"/>
            <consortium name="The Broad Institute Genome Sequencing Center for Infectious Disease"/>
            <person name="Wu L."/>
            <person name="Ma J."/>
        </authorList>
    </citation>
    <scope>NUCLEOTIDE SEQUENCE [LARGE SCALE GENOMIC DNA]</scope>
    <source>
        <strain evidence="4">PCU 347</strain>
    </source>
</reference>
<evidence type="ECO:0000313" key="4">
    <source>
        <dbReference type="Proteomes" id="UP001595824"/>
    </source>
</evidence>
<protein>
    <recommendedName>
        <fullName evidence="5">PH domain-containing protein</fullName>
    </recommendedName>
</protein>
<proteinExistence type="predicted"/>
<keyword evidence="2" id="KW-1133">Transmembrane helix</keyword>
<dbReference type="EMBL" id="JBHSDP010000017">
    <property type="protein sequence ID" value="MFC4329850.1"/>
    <property type="molecule type" value="Genomic_DNA"/>
</dbReference>
<keyword evidence="2" id="KW-0812">Transmembrane</keyword>
<evidence type="ECO:0000313" key="3">
    <source>
        <dbReference type="EMBL" id="MFC4329850.1"/>
    </source>
</evidence>
<dbReference type="Proteomes" id="UP001595824">
    <property type="component" value="Unassembled WGS sequence"/>
</dbReference>
<feature type="transmembrane region" description="Helical" evidence="2">
    <location>
        <begin position="34"/>
        <end position="55"/>
    </location>
</feature>
<evidence type="ECO:0000256" key="2">
    <source>
        <dbReference type="SAM" id="Phobius"/>
    </source>
</evidence>
<name>A0ABV8TGS3_9ACTN</name>
<comment type="caution">
    <text evidence="3">The sequence shown here is derived from an EMBL/GenBank/DDBJ whole genome shotgun (WGS) entry which is preliminary data.</text>
</comment>
<feature type="region of interest" description="Disordered" evidence="1">
    <location>
        <begin position="1"/>
        <end position="24"/>
    </location>
</feature>
<sequence>MRYGHETQRGVGAPARRSAPPTGDRHWARELHTALRCAAALLGLLLLIDAGTGALTWWRGLLWLTLALLLLGVLCPPRVSAGEGWLASRTPLRRRRVRTDLLVSVRVVDGVSRRLVLRDALGGRIEIDPRILVDNPGLWYHLAEDARTSAARGLLRCGTDALRDLEERVDRETTRTVFRISGLEP</sequence>